<dbReference type="Proteomes" id="UP000217784">
    <property type="component" value="Unassembled WGS sequence"/>
</dbReference>
<protein>
    <submittedName>
        <fullName evidence="1">Uncharacterized protein</fullName>
    </submittedName>
</protein>
<organism evidence="1 2">
    <name type="scientific">Methanobacterium bryantii</name>
    <dbReference type="NCBI Taxonomy" id="2161"/>
    <lineage>
        <taxon>Archaea</taxon>
        <taxon>Methanobacteriati</taxon>
        <taxon>Methanobacteriota</taxon>
        <taxon>Methanomada group</taxon>
        <taxon>Methanobacteria</taxon>
        <taxon>Methanobacteriales</taxon>
        <taxon>Methanobacteriaceae</taxon>
        <taxon>Methanobacterium</taxon>
    </lineage>
</organism>
<proteinExistence type="predicted"/>
<comment type="caution">
    <text evidence="1">The sequence shown here is derived from an EMBL/GenBank/DDBJ whole genome shotgun (WGS) entry which is preliminary data.</text>
</comment>
<gene>
    <name evidence="1" type="ORF">ASJ80_08460</name>
</gene>
<accession>A0A2A2H8T4</accession>
<evidence type="ECO:0000313" key="1">
    <source>
        <dbReference type="EMBL" id="PAV05755.1"/>
    </source>
</evidence>
<dbReference type="AlphaFoldDB" id="A0A2A2H8T4"/>
<dbReference type="EMBL" id="LMVM01000002">
    <property type="protein sequence ID" value="PAV05755.1"/>
    <property type="molecule type" value="Genomic_DNA"/>
</dbReference>
<name>A0A2A2H8T4_METBR</name>
<keyword evidence="2" id="KW-1185">Reference proteome</keyword>
<evidence type="ECO:0000313" key="2">
    <source>
        <dbReference type="Proteomes" id="UP000217784"/>
    </source>
</evidence>
<reference evidence="1 2" key="1">
    <citation type="journal article" date="2017" name="BMC Genomics">
        <title>Genomic analysis of methanogenic archaea reveals a shift towards energy conservation.</title>
        <authorList>
            <person name="Gilmore S.P."/>
            <person name="Henske J.K."/>
            <person name="Sexton J.A."/>
            <person name="Solomon K.V."/>
            <person name="Seppala S."/>
            <person name="Yoo J.I."/>
            <person name="Huyett L.M."/>
            <person name="Pressman A."/>
            <person name="Cogan J.Z."/>
            <person name="Kivenson V."/>
            <person name="Peng X."/>
            <person name="Tan Y."/>
            <person name="Valentine D.L."/>
            <person name="O'Malley M.A."/>
        </authorList>
    </citation>
    <scope>NUCLEOTIDE SEQUENCE [LARGE SCALE GENOMIC DNA]</scope>
    <source>
        <strain evidence="1 2">M.o.H.</strain>
    </source>
</reference>
<sequence length="165" mass="18653">MIELGENTSLTSDVMIYNALIKAQDTNKLLQQFKIEYPFEGALASNSNSIFVADVTNDLKKKTMNSSHYTALTQIFVKTKNADYKTVSQITRTALEVIEEVLENDESLGRFQPIFMKHSSDYGSKFALKGRSVIVQTKEQRIKTNTDIEVDNVCEMIVKINGEDE</sequence>